<dbReference type="RefSeq" id="WP_251958040.1">
    <property type="nucleotide sequence ID" value="NZ_AP025732.1"/>
</dbReference>
<dbReference type="Proteomes" id="UP001055453">
    <property type="component" value="Chromosome"/>
</dbReference>
<feature type="domain" description="DAGKc" evidence="1">
    <location>
        <begin position="1"/>
        <end position="130"/>
    </location>
</feature>
<dbReference type="NCBIfam" id="NF002033">
    <property type="entry name" value="PRK00861.1"/>
    <property type="match status" value="1"/>
</dbReference>
<dbReference type="InterPro" id="IPR045540">
    <property type="entry name" value="YegS/DAGK_C"/>
</dbReference>
<dbReference type="Gene3D" id="3.40.50.10330">
    <property type="entry name" value="Probable inorganic polyphosphate/atp-NAD kinase, domain 1"/>
    <property type="match status" value="1"/>
</dbReference>
<evidence type="ECO:0000313" key="2">
    <source>
        <dbReference type="EMBL" id="BDI14460.1"/>
    </source>
</evidence>
<dbReference type="GO" id="GO:0016301">
    <property type="term" value="F:kinase activity"/>
    <property type="evidence" value="ECO:0007669"/>
    <property type="project" value="UniProtKB-KW"/>
</dbReference>
<dbReference type="InterPro" id="IPR005218">
    <property type="entry name" value="Diacylglycerol/lipid_kinase"/>
</dbReference>
<keyword evidence="3" id="KW-1185">Reference proteome</keyword>
<keyword evidence="2" id="KW-0808">Transferase</keyword>
<dbReference type="InterPro" id="IPR004363">
    <property type="entry name" value="Methylgl_synth"/>
</dbReference>
<dbReference type="PANTHER" id="PTHR30492:SF0">
    <property type="entry name" value="METHYLGLYOXAL SYNTHASE"/>
    <property type="match status" value="1"/>
</dbReference>
<dbReference type="InterPro" id="IPR001206">
    <property type="entry name" value="Diacylglycerol_kinase_cat_dom"/>
</dbReference>
<dbReference type="Pfam" id="PF19279">
    <property type="entry name" value="YegS_C"/>
    <property type="match status" value="1"/>
</dbReference>
<dbReference type="SUPFAM" id="SSF111331">
    <property type="entry name" value="NAD kinase/diacylglycerol kinase-like"/>
    <property type="match status" value="1"/>
</dbReference>
<dbReference type="PANTHER" id="PTHR30492">
    <property type="entry name" value="METHYLGLYOXAL SYNTHASE"/>
    <property type="match status" value="1"/>
</dbReference>
<organism evidence="2 3">
    <name type="scientific">Nostoc cf. commune SO-36</name>
    <dbReference type="NCBI Taxonomy" id="449208"/>
    <lineage>
        <taxon>Bacteria</taxon>
        <taxon>Bacillati</taxon>
        <taxon>Cyanobacteriota</taxon>
        <taxon>Cyanophyceae</taxon>
        <taxon>Nostocales</taxon>
        <taxon>Nostocaceae</taxon>
        <taxon>Nostoc</taxon>
    </lineage>
</organism>
<dbReference type="NCBIfam" id="TIGR00147">
    <property type="entry name" value="YegS/Rv2252/BmrU family lipid kinase"/>
    <property type="match status" value="1"/>
</dbReference>
<dbReference type="InterPro" id="IPR016064">
    <property type="entry name" value="NAD/diacylglycerol_kinase_sf"/>
</dbReference>
<dbReference type="EMBL" id="AP025732">
    <property type="protein sequence ID" value="BDI14460.1"/>
    <property type="molecule type" value="Genomic_DNA"/>
</dbReference>
<dbReference type="Gene3D" id="2.60.200.40">
    <property type="match status" value="1"/>
</dbReference>
<evidence type="ECO:0000259" key="1">
    <source>
        <dbReference type="PROSITE" id="PS50146"/>
    </source>
</evidence>
<evidence type="ECO:0000313" key="3">
    <source>
        <dbReference type="Proteomes" id="UP001055453"/>
    </source>
</evidence>
<sequence>MARSACLIFNAFSGQGNPVTELIAIRAILEPEINLDICPINSKEVDPVQLTHAAIKRGAEMAIASGGDGTVSAVAEALIGTGIPLGIIPRGTANAFATSLGIPLEIKAACETILQGSTHLVDAAFCNGKPMILLAGIGFEAETIKQANREAKNRLGKLAYILAGVKQSWYNFKPFQTYIKTEDQTINLQATAVTIANAAPVTSFLAHGTAGVIVDDGLLDITIVTSLNRTNALFAAYHLLRTGFIGTSTNREDINYLRARNIRVETQPPQRVVLDGNLIGTTPVEIECIPRALTILMPTINQPNLEHNSMISN</sequence>
<keyword evidence="2" id="KW-0418">Kinase</keyword>
<dbReference type="SMART" id="SM00046">
    <property type="entry name" value="DAGKc"/>
    <property type="match status" value="1"/>
</dbReference>
<dbReference type="InterPro" id="IPR017438">
    <property type="entry name" value="ATP-NAD_kinase_N"/>
</dbReference>
<reference evidence="2" key="1">
    <citation type="submission" date="2022-04" db="EMBL/GenBank/DDBJ databases">
        <title>Complete genome sequence of a cyanobacterium, Nostoc sp. SO-36, isolated in Antarctica.</title>
        <authorList>
            <person name="Kanesaki Y."/>
            <person name="Effendi D."/>
            <person name="Sakamoto T."/>
            <person name="Ohtani S."/>
            <person name="Awai K."/>
        </authorList>
    </citation>
    <scope>NUCLEOTIDE SEQUENCE</scope>
    <source>
        <strain evidence="2">SO-36</strain>
    </source>
</reference>
<name>A0ABM7YV08_NOSCO</name>
<dbReference type="Pfam" id="PF00781">
    <property type="entry name" value="DAGK_cat"/>
    <property type="match status" value="1"/>
</dbReference>
<gene>
    <name evidence="2" type="ORF">ANSO36C_02620</name>
</gene>
<protein>
    <submittedName>
        <fullName evidence="2">Lipid kinase</fullName>
    </submittedName>
</protein>
<proteinExistence type="predicted"/>
<accession>A0ABM7YV08</accession>
<dbReference type="PROSITE" id="PS50146">
    <property type="entry name" value="DAGK"/>
    <property type="match status" value="1"/>
</dbReference>